<evidence type="ECO:0000256" key="1">
    <source>
        <dbReference type="SAM" id="SignalP"/>
    </source>
</evidence>
<protein>
    <submittedName>
        <fullName evidence="2">Uncharacterized protein</fullName>
    </submittedName>
</protein>
<accession>C5FXM9</accession>
<feature type="chain" id="PRO_5002949753" evidence="1">
    <location>
        <begin position="28"/>
        <end position="140"/>
    </location>
</feature>
<evidence type="ECO:0000313" key="3">
    <source>
        <dbReference type="Proteomes" id="UP000002035"/>
    </source>
</evidence>
<name>C5FXM9_ARTOC</name>
<dbReference type="GeneID" id="9227597"/>
<proteinExistence type="predicted"/>
<organism evidence="2 3">
    <name type="scientific">Arthroderma otae (strain ATCC MYA-4605 / CBS 113480)</name>
    <name type="common">Microsporum canis</name>
    <dbReference type="NCBI Taxonomy" id="554155"/>
    <lineage>
        <taxon>Eukaryota</taxon>
        <taxon>Fungi</taxon>
        <taxon>Dikarya</taxon>
        <taxon>Ascomycota</taxon>
        <taxon>Pezizomycotina</taxon>
        <taxon>Eurotiomycetes</taxon>
        <taxon>Eurotiomycetidae</taxon>
        <taxon>Onygenales</taxon>
        <taxon>Arthrodermataceae</taxon>
        <taxon>Microsporum</taxon>
    </lineage>
</organism>
<feature type="signal peptide" evidence="1">
    <location>
        <begin position="1"/>
        <end position="27"/>
    </location>
</feature>
<dbReference type="VEuPathDB" id="FungiDB:MCYG_07888"/>
<dbReference type="Proteomes" id="UP000002035">
    <property type="component" value="Unassembled WGS sequence"/>
</dbReference>
<keyword evidence="3" id="KW-1185">Reference proteome</keyword>
<keyword evidence="1" id="KW-0732">Signal</keyword>
<dbReference type="RefSeq" id="XP_002844105.1">
    <property type="nucleotide sequence ID" value="XM_002844059.1"/>
</dbReference>
<evidence type="ECO:0000313" key="2">
    <source>
        <dbReference type="EMBL" id="EEQ35069.1"/>
    </source>
</evidence>
<sequence length="140" mass="15608">MAKRPSHSVTHGGGRLFFFLFAHWGLSDPPSRRDQPYIVSLYPTEKRNRHADWNCETVLARKRGDFVSEVGAAFLPGLRLLTKASSVLWRITSRIDGHGMQDSVLISLHSVPRALVDVPDPSTRVGSSSCLWPIRDEAEG</sequence>
<reference evidence="3" key="1">
    <citation type="journal article" date="2012" name="MBio">
        <title>Comparative genome analysis of Trichophyton rubrum and related dermatophytes reveals candidate genes involved in infection.</title>
        <authorList>
            <person name="Martinez D.A."/>
            <person name="Oliver B.G."/>
            <person name="Graeser Y."/>
            <person name="Goldberg J.M."/>
            <person name="Li W."/>
            <person name="Martinez-Rossi N.M."/>
            <person name="Monod M."/>
            <person name="Shelest E."/>
            <person name="Barton R.C."/>
            <person name="Birch E."/>
            <person name="Brakhage A.A."/>
            <person name="Chen Z."/>
            <person name="Gurr S.J."/>
            <person name="Heiman D."/>
            <person name="Heitman J."/>
            <person name="Kosti I."/>
            <person name="Rossi A."/>
            <person name="Saif S."/>
            <person name="Samalova M."/>
            <person name="Saunders C.W."/>
            <person name="Shea T."/>
            <person name="Summerbell R.C."/>
            <person name="Xu J."/>
            <person name="Young S."/>
            <person name="Zeng Q."/>
            <person name="Birren B.W."/>
            <person name="Cuomo C.A."/>
            <person name="White T.C."/>
        </authorList>
    </citation>
    <scope>NUCLEOTIDE SEQUENCE [LARGE SCALE GENOMIC DNA]</scope>
    <source>
        <strain evidence="3">ATCC MYA-4605 / CBS 113480</strain>
    </source>
</reference>
<gene>
    <name evidence="2" type="ORF">MCYG_07888</name>
</gene>
<dbReference type="EMBL" id="DS995707">
    <property type="protein sequence ID" value="EEQ35069.1"/>
    <property type="molecule type" value="Genomic_DNA"/>
</dbReference>
<dbReference type="AlphaFoldDB" id="C5FXM9"/>
<dbReference type="HOGENOM" id="CLU_1834705_0_0_1"/>